<evidence type="ECO:0000313" key="2">
    <source>
        <dbReference type="EMBL" id="GMF31781.1"/>
    </source>
</evidence>
<accession>A0A9W6UEK0</accession>
<evidence type="ECO:0000256" key="1">
    <source>
        <dbReference type="SAM" id="MobiDB-lite"/>
    </source>
</evidence>
<sequence length="458" mass="51256">MPKHITWQCTAVGVDGASADAELDRMKSFEITKSNKMACTTCPDLDPHQMRYRLLKCCSQSCESASEFACSWRGKMVTCLKTDEISIYTVGEHTSEAPSPKKKKLTGSQKAFCRDLAEHHLRPMRIRSAMSRRFGTSLQDLPALSTVQNFVNYHARAHLGNNDRVDDVREWLHAHAYTREEGMTQPFTFGWDLDCEGKPIVGNGSDERPFIVGLSSKALVLRMMLPPGRFILHVDATYKLNYRDAWQVYITGGGFASTNNPAETFNALIKRDYTLRRRLKMGALLKELLNCCEDQSVNQRPFRIDVVPAASLVRRVSELVRGKLLGTNESAIIDTPSTGRMQVYSLLAKRIVVAPNKRSEIGIAVPAQMGANYARMEVEGQPSGGWIVDTYHRSCGCNYFYAFRVCIHVLFAVQSCDHLDSQGREVLVSRKKRKRGAPDNRTNNPGGRPALVGPALTF</sequence>
<keyword evidence="3" id="KW-1185">Reference proteome</keyword>
<feature type="region of interest" description="Disordered" evidence="1">
    <location>
        <begin position="427"/>
        <end position="458"/>
    </location>
</feature>
<dbReference type="EMBL" id="BSXT01000652">
    <property type="protein sequence ID" value="GMF31781.1"/>
    <property type="molecule type" value="Genomic_DNA"/>
</dbReference>
<dbReference type="PANTHER" id="PTHR48142">
    <property type="entry name" value="PIGMENTOSA GTPASE REGULATOR-LIKE PROTEIN, PUTATIVE-RELATED"/>
    <property type="match status" value="1"/>
</dbReference>
<comment type="caution">
    <text evidence="2">The sequence shown here is derived from an EMBL/GenBank/DDBJ whole genome shotgun (WGS) entry which is preliminary data.</text>
</comment>
<dbReference type="Proteomes" id="UP001165121">
    <property type="component" value="Unassembled WGS sequence"/>
</dbReference>
<gene>
    <name evidence="2" type="ORF">Pfra01_000738900</name>
</gene>
<reference evidence="2" key="1">
    <citation type="submission" date="2023-04" db="EMBL/GenBank/DDBJ databases">
        <title>Phytophthora fragariaefolia NBRC 109709.</title>
        <authorList>
            <person name="Ichikawa N."/>
            <person name="Sato H."/>
            <person name="Tonouchi N."/>
        </authorList>
    </citation>
    <scope>NUCLEOTIDE SEQUENCE</scope>
    <source>
        <strain evidence="2">NBRC 109709</strain>
    </source>
</reference>
<dbReference type="AlphaFoldDB" id="A0A9W6UEK0"/>
<evidence type="ECO:0000313" key="3">
    <source>
        <dbReference type="Proteomes" id="UP001165121"/>
    </source>
</evidence>
<protein>
    <submittedName>
        <fullName evidence="2">Unnamed protein product</fullName>
    </submittedName>
</protein>
<proteinExistence type="predicted"/>
<name>A0A9W6UEK0_9STRA</name>
<organism evidence="2 3">
    <name type="scientific">Phytophthora fragariaefolia</name>
    <dbReference type="NCBI Taxonomy" id="1490495"/>
    <lineage>
        <taxon>Eukaryota</taxon>
        <taxon>Sar</taxon>
        <taxon>Stramenopiles</taxon>
        <taxon>Oomycota</taxon>
        <taxon>Peronosporomycetes</taxon>
        <taxon>Peronosporales</taxon>
        <taxon>Peronosporaceae</taxon>
        <taxon>Phytophthora</taxon>
    </lineage>
</organism>
<dbReference type="OrthoDB" id="97124at2759"/>
<dbReference type="PANTHER" id="PTHR48142:SF1">
    <property type="entry name" value="MULE TRANSPOSASE DOMAIN-CONTAINING PROTEIN"/>
    <property type="match status" value="1"/>
</dbReference>